<feature type="region of interest" description="Disordered" evidence="1">
    <location>
        <begin position="176"/>
        <end position="216"/>
    </location>
</feature>
<feature type="region of interest" description="Disordered" evidence="1">
    <location>
        <begin position="1"/>
        <end position="23"/>
    </location>
</feature>
<sequence>MSSSFRMTPLRNRSQTQSHIPYKPLSGFEPSTDLSIGWRGGEIQPKWFLLAEYGKDFLIEGRLRTQCDEDEEGGSLLVILQPTAHQQLIHLISQLQLPSPLGLSLHLTVPGSTHRPRLTDVIWPTFFSSYLLPSHSHQHEPIGNLPIVGTVSLRVDKRAARWHEVWKKDPQDGMIGKWVNMNSHHSDRTKTREGSAGNSSVHHERGTSDQFTDSPYDLSNDSINILVKEDHTFESNTKEKGIAASYPIEQRSHSTHHLDVAPPEEPNTITLPPRSAFSTPILPDSTPEISSRSSTPLSFHSIPYSPVHSLPDPEALATQPFLKELYQRIHITQRARSDSDLAKRRGKEGLTIDTKKDIRPPWADLGSAMWSVGTSWGPPTTPEGWDLSPAQRQRQRLQAQVEIEEKAVSDSPSKIDFTASPRTAPPISDDPSEPQDTDRSGSQDDHGTWTFLPKGPVTPTPWKFGWPFHGVVALPSNISIEIHNPPSGSPVFSAKAQLNEEEDVNMGNIEVVLSRGINFHQEIEFFESQSQVIHDQLEHLQVSPLPLDPSSLHTPAFGLDSPYEIEIEEGIEFEETYPPPLTELVETPIEEITLSISSPDPNSVLSEEFFAPLERCPRPSDPVYSQVDTSFFRPCIGRQVVDPVSPFDLDIPPSPFDEDENEDEERVGCSISSLRRPSVLGYEGTQLDVIEELSNSDVSSPVSLKVDSPRYFEEVSKNHMQKIPVLADLTTNVHDGAGRSDDVDDEQSVALPLETDTLIDNERASRVIPRLPTPHTRLSEYLSEDGHQPRSPAGGSHHELRDQTSSPVPFQDCIEEDIPSPIFTTEHLLQYPYEAQHPVDEDGNSRSRSSLMGSIKPLFRSKSQKDRFRSRPSPVGERAPLFMSYHEQGNQSMTSLTSINTTTAGKEPKRPLKKLSQRLSGFGICPEGGGQEISPLAVAVPDQGNMMISKLYDKSGIDRQCQYPNLVIYPPLRQRQRPIPNPVRISIHQQIYPDIVIYKPTLQKSVKQGSISDRSMDHGLSRISISLFGYSYPDIVLYPSPTLPSSTVQSFALEPSQGLTVKSITLARYDYPDIVVCPPCALTSHEVVPTPLEVLQKSSVERITLTRYSYPKIVVYPPSRKIQSIPLKAPPHGLAVEPTTLMRYSYPNIVIYPPITFINPSHPSPASPLQRVKPIPILLCQIAYPELKIYPTVVPIRLVQYNYPNIVIYPCCNKGITKIKSELMSETRYQVTRYPSESIDPKELLLGARRRYSILKTSLDSDRSPVGQRTSTIRKFTHQRGSSSINSISSSSIVTPVSELPPFSIDDLNIHASRKISPISTPLTMESSSKANVPDYSTNIESSISHGSEVGVIKSSTQYISSHAESDAKKKTRSSTFISERMKAFSSPQAADQAPFSPPSGNRRSRSNTYDDFDQGPLEDSRFSPGMGKELEGGRKVGRLSRNLMKNWI</sequence>
<feature type="compositionally biased region" description="Low complexity" evidence="1">
    <location>
        <begin position="390"/>
        <end position="400"/>
    </location>
</feature>
<proteinExistence type="predicted"/>
<evidence type="ECO:0000256" key="1">
    <source>
        <dbReference type="SAM" id="MobiDB-lite"/>
    </source>
</evidence>
<name>A0AAX4KJJ0_9TREE</name>
<feature type="region of interest" description="Disordered" evidence="1">
    <location>
        <begin position="369"/>
        <end position="452"/>
    </location>
</feature>
<evidence type="ECO:0008006" key="4">
    <source>
        <dbReference type="Google" id="ProtNLM"/>
    </source>
</evidence>
<feature type="compositionally biased region" description="Basic and acidic residues" evidence="1">
    <location>
        <begin position="184"/>
        <end position="193"/>
    </location>
</feature>
<organism evidence="2 3">
    <name type="scientific">Kwoniella europaea PYCC6329</name>
    <dbReference type="NCBI Taxonomy" id="1423913"/>
    <lineage>
        <taxon>Eukaryota</taxon>
        <taxon>Fungi</taxon>
        <taxon>Dikarya</taxon>
        <taxon>Basidiomycota</taxon>
        <taxon>Agaricomycotina</taxon>
        <taxon>Tremellomycetes</taxon>
        <taxon>Tremellales</taxon>
        <taxon>Cryptococcaceae</taxon>
        <taxon>Kwoniella</taxon>
    </lineage>
</organism>
<dbReference type="Proteomes" id="UP001358614">
    <property type="component" value="Chromosome 1"/>
</dbReference>
<dbReference type="GeneID" id="91102860"/>
<reference evidence="2 3" key="1">
    <citation type="submission" date="2024-01" db="EMBL/GenBank/DDBJ databases">
        <title>Comparative genomics of Cryptococcus and Kwoniella reveals pathogenesis evolution and contrasting modes of karyotype evolution via chromosome fusion or intercentromeric recombination.</title>
        <authorList>
            <person name="Coelho M.A."/>
            <person name="David-Palma M."/>
            <person name="Shea T."/>
            <person name="Bowers K."/>
            <person name="McGinley-Smith S."/>
            <person name="Mohammad A.W."/>
            <person name="Gnirke A."/>
            <person name="Yurkov A.M."/>
            <person name="Nowrousian M."/>
            <person name="Sun S."/>
            <person name="Cuomo C.A."/>
            <person name="Heitman J."/>
        </authorList>
    </citation>
    <scope>NUCLEOTIDE SEQUENCE [LARGE SCALE GENOMIC DNA]</scope>
    <source>
        <strain evidence="2 3">PYCC6329</strain>
    </source>
</reference>
<evidence type="ECO:0000313" key="3">
    <source>
        <dbReference type="Proteomes" id="UP001358614"/>
    </source>
</evidence>
<feature type="region of interest" description="Disordered" evidence="1">
    <location>
        <begin position="783"/>
        <end position="813"/>
    </location>
</feature>
<dbReference type="KEGG" id="ker:91102860"/>
<feature type="region of interest" description="Disordered" evidence="1">
    <location>
        <begin position="837"/>
        <end position="877"/>
    </location>
</feature>
<accession>A0AAX4KJJ0</accession>
<dbReference type="EMBL" id="CP144089">
    <property type="protein sequence ID" value="WWD05973.1"/>
    <property type="molecule type" value="Genomic_DNA"/>
</dbReference>
<feature type="compositionally biased region" description="Polar residues" evidence="1">
    <location>
        <begin position="1"/>
        <end position="19"/>
    </location>
</feature>
<gene>
    <name evidence="2" type="ORF">V865_004058</name>
</gene>
<feature type="compositionally biased region" description="Basic and acidic residues" evidence="1">
    <location>
        <begin position="436"/>
        <end position="447"/>
    </location>
</feature>
<feature type="region of interest" description="Disordered" evidence="1">
    <location>
        <begin position="1383"/>
        <end position="1435"/>
    </location>
</feature>
<protein>
    <recommendedName>
        <fullName evidence="4">Arrestin C-terminal-like domain-containing protein</fullName>
    </recommendedName>
</protein>
<keyword evidence="3" id="KW-1185">Reference proteome</keyword>
<dbReference type="RefSeq" id="XP_066083940.1">
    <property type="nucleotide sequence ID" value="XM_066227843.1"/>
</dbReference>
<evidence type="ECO:0000313" key="2">
    <source>
        <dbReference type="EMBL" id="WWD05973.1"/>
    </source>
</evidence>